<evidence type="ECO:0000256" key="1">
    <source>
        <dbReference type="SAM" id="MobiDB-lite"/>
    </source>
</evidence>
<protein>
    <submittedName>
        <fullName evidence="2">Uncharacterized protein</fullName>
    </submittedName>
</protein>
<evidence type="ECO:0000313" key="2">
    <source>
        <dbReference type="EMBL" id="PWY75088.1"/>
    </source>
</evidence>
<dbReference type="Proteomes" id="UP000247233">
    <property type="component" value="Unassembled WGS sequence"/>
</dbReference>
<sequence length="111" mass="11520">MPPTPIPIPIPSFCLSQQSLLDIEHATEIASSHLSTSNPTSASPSTRRTLQATGHALTGIVLVQSRTGLGGRTVGEFGVDSAVTNTKSNNTNSDNNTKGGKMGSCDLRRTG</sequence>
<dbReference type="RefSeq" id="XP_025397213.1">
    <property type="nucleotide sequence ID" value="XM_025548211.1"/>
</dbReference>
<reference evidence="2 3" key="1">
    <citation type="submission" date="2016-12" db="EMBL/GenBank/DDBJ databases">
        <title>The genomes of Aspergillus section Nigri reveals drivers in fungal speciation.</title>
        <authorList>
            <consortium name="DOE Joint Genome Institute"/>
            <person name="Vesth T.C."/>
            <person name="Nybo J."/>
            <person name="Theobald S."/>
            <person name="Brandl J."/>
            <person name="Frisvad J.C."/>
            <person name="Nielsen K.F."/>
            <person name="Lyhne E.K."/>
            <person name="Kogle M.E."/>
            <person name="Kuo A."/>
            <person name="Riley R."/>
            <person name="Clum A."/>
            <person name="Nolan M."/>
            <person name="Lipzen A."/>
            <person name="Salamov A."/>
            <person name="Henrissat B."/>
            <person name="Wiebenga A."/>
            <person name="De Vries R.P."/>
            <person name="Grigoriev I.V."/>
            <person name="Mortensen U.H."/>
            <person name="Andersen M.R."/>
            <person name="Baker S.E."/>
        </authorList>
    </citation>
    <scope>NUCLEOTIDE SEQUENCE [LARGE SCALE GENOMIC DNA]</scope>
    <source>
        <strain evidence="2 3">CBS 117.55</strain>
    </source>
</reference>
<accession>A0A317VQB0</accession>
<feature type="compositionally biased region" description="Low complexity" evidence="1">
    <location>
        <begin position="84"/>
        <end position="98"/>
    </location>
</feature>
<dbReference type="AlphaFoldDB" id="A0A317VQB0"/>
<dbReference type="Gene3D" id="2.40.30.270">
    <property type="match status" value="1"/>
</dbReference>
<keyword evidence="3" id="KW-1185">Reference proteome</keyword>
<dbReference type="EMBL" id="MSFL01000022">
    <property type="protein sequence ID" value="PWY75088.1"/>
    <property type="molecule type" value="Genomic_DNA"/>
</dbReference>
<proteinExistence type="predicted"/>
<dbReference type="OrthoDB" id="6513042at2759"/>
<comment type="caution">
    <text evidence="2">The sequence shown here is derived from an EMBL/GenBank/DDBJ whole genome shotgun (WGS) entry which is preliminary data.</text>
</comment>
<dbReference type="STRING" id="1448321.A0A317VQB0"/>
<name>A0A317VQB0_9EURO</name>
<gene>
    <name evidence="2" type="ORF">BO70DRAFT_431065</name>
</gene>
<dbReference type="VEuPathDB" id="FungiDB:BO70DRAFT_431065"/>
<dbReference type="GeneID" id="37070448"/>
<feature type="region of interest" description="Disordered" evidence="1">
    <location>
        <begin position="81"/>
        <end position="111"/>
    </location>
</feature>
<organism evidence="2 3">
    <name type="scientific">Aspergillus heteromorphus CBS 117.55</name>
    <dbReference type="NCBI Taxonomy" id="1448321"/>
    <lineage>
        <taxon>Eukaryota</taxon>
        <taxon>Fungi</taxon>
        <taxon>Dikarya</taxon>
        <taxon>Ascomycota</taxon>
        <taxon>Pezizomycotina</taxon>
        <taxon>Eurotiomycetes</taxon>
        <taxon>Eurotiomycetidae</taxon>
        <taxon>Eurotiales</taxon>
        <taxon>Aspergillaceae</taxon>
        <taxon>Aspergillus</taxon>
        <taxon>Aspergillus subgen. Circumdati</taxon>
    </lineage>
</organism>
<evidence type="ECO:0000313" key="3">
    <source>
        <dbReference type="Proteomes" id="UP000247233"/>
    </source>
</evidence>